<evidence type="ECO:0000256" key="2">
    <source>
        <dbReference type="SAM" id="MobiDB-lite"/>
    </source>
</evidence>
<accession>A0A2Z7BSM8</accession>
<gene>
    <name evidence="3" type="ORF">F511_44564</name>
</gene>
<keyword evidence="1" id="KW-0175">Coiled coil</keyword>
<dbReference type="EMBL" id="KV004904">
    <property type="protein sequence ID" value="KZV35210.1"/>
    <property type="molecule type" value="Genomic_DNA"/>
</dbReference>
<evidence type="ECO:0000313" key="4">
    <source>
        <dbReference type="Proteomes" id="UP000250235"/>
    </source>
</evidence>
<sequence length="463" mass="51828">MFEGSPRDRGAVIARSNTNTRSSCWIRTMLWVDGSWIIEPCADQWVKIPRHISSCEVHRQRQYDDTIPSVSEFFRVMKKRWADICFEVVDFCASRRLLPVGSLQFCSSLSVVEPVSRVAPRQSSVFAFKVSQFCSVFVDFSMFSWLPATDITDFLSSIALERTVLRNVHSSVSAVPSIQFSLEQRHSSSTSADSSSSLNFDATDLDAPVSSLPTVSIDFSAALADFQAILLAQIDESQSGISSRLHKIEQSLCDSLRDQADIFKNLSQGARQEAHTIDDVQTLRFNEFRKKFLAQNASIFTGLADVRKEVQEVNAKVDILASRLNDVQKNVEETKEDFSHQLLEFQSQSQANQNILNAQLSELVNYINRGGADKKGESSSRGPQPPDAQISASAERTPSLAQRIEMAQRRIVQTVLDADSNPDAFFKVYQQTVGSSTVYIFQQMATVNINQQVLFDSKKMSLE</sequence>
<evidence type="ECO:0000313" key="3">
    <source>
        <dbReference type="EMBL" id="KZV35210.1"/>
    </source>
</evidence>
<organism evidence="3 4">
    <name type="scientific">Dorcoceras hygrometricum</name>
    <dbReference type="NCBI Taxonomy" id="472368"/>
    <lineage>
        <taxon>Eukaryota</taxon>
        <taxon>Viridiplantae</taxon>
        <taxon>Streptophyta</taxon>
        <taxon>Embryophyta</taxon>
        <taxon>Tracheophyta</taxon>
        <taxon>Spermatophyta</taxon>
        <taxon>Magnoliopsida</taxon>
        <taxon>eudicotyledons</taxon>
        <taxon>Gunneridae</taxon>
        <taxon>Pentapetalae</taxon>
        <taxon>asterids</taxon>
        <taxon>lamiids</taxon>
        <taxon>Lamiales</taxon>
        <taxon>Gesneriaceae</taxon>
        <taxon>Didymocarpoideae</taxon>
        <taxon>Trichosporeae</taxon>
        <taxon>Loxocarpinae</taxon>
        <taxon>Dorcoceras</taxon>
    </lineage>
</organism>
<feature type="region of interest" description="Disordered" evidence="2">
    <location>
        <begin position="371"/>
        <end position="397"/>
    </location>
</feature>
<reference evidence="3 4" key="1">
    <citation type="journal article" date="2015" name="Proc. Natl. Acad. Sci. U.S.A.">
        <title>The resurrection genome of Boea hygrometrica: A blueprint for survival of dehydration.</title>
        <authorList>
            <person name="Xiao L."/>
            <person name="Yang G."/>
            <person name="Zhang L."/>
            <person name="Yang X."/>
            <person name="Zhao S."/>
            <person name="Ji Z."/>
            <person name="Zhou Q."/>
            <person name="Hu M."/>
            <person name="Wang Y."/>
            <person name="Chen M."/>
            <person name="Xu Y."/>
            <person name="Jin H."/>
            <person name="Xiao X."/>
            <person name="Hu G."/>
            <person name="Bao F."/>
            <person name="Hu Y."/>
            <person name="Wan P."/>
            <person name="Li L."/>
            <person name="Deng X."/>
            <person name="Kuang T."/>
            <person name="Xiang C."/>
            <person name="Zhu J.K."/>
            <person name="Oliver M.J."/>
            <person name="He Y."/>
        </authorList>
    </citation>
    <scope>NUCLEOTIDE SEQUENCE [LARGE SCALE GENOMIC DNA]</scope>
    <source>
        <strain evidence="4">cv. XS01</strain>
    </source>
</reference>
<proteinExistence type="predicted"/>
<dbReference type="Proteomes" id="UP000250235">
    <property type="component" value="Unassembled WGS sequence"/>
</dbReference>
<keyword evidence="4" id="KW-1185">Reference proteome</keyword>
<feature type="coiled-coil region" evidence="1">
    <location>
        <begin position="303"/>
        <end position="337"/>
    </location>
</feature>
<dbReference type="AlphaFoldDB" id="A0A2Z7BSM8"/>
<protein>
    <submittedName>
        <fullName evidence="3">Chromatin remodeling factor subunit</fullName>
    </submittedName>
</protein>
<evidence type="ECO:0000256" key="1">
    <source>
        <dbReference type="SAM" id="Coils"/>
    </source>
</evidence>
<name>A0A2Z7BSM8_9LAMI</name>